<accession>A0ABY4C939</accession>
<gene>
    <name evidence="1" type="ORF">MNR06_00880</name>
</gene>
<sequence length="195" mass="22442">MVTCQLCLKKTHLTPEDLVCSECEKRFAREAAFGESFFEQRKYFKSHRELKYQEESLSIEVHSNLGKAGLLYYATGLILKTHLESQNEEETLLGAAFERIAKDYCEHLLEDQNYQFIAIKREEPYPAPASRTRIQNLNAVSVDAFDFSIILITDKNRLSAESPFYKLVSNPELIVLIENDPQENVLKKAAIYGRI</sequence>
<reference evidence="1" key="1">
    <citation type="submission" date="2022-03" db="EMBL/GenBank/DDBJ databases">
        <title>Genome Identification and Characterization of new species Bdellovibrio reynosense LBG001 sp. nov. from a Mexico soil sample.</title>
        <authorList>
            <person name="Camilli A."/>
            <person name="Ajao Y."/>
            <person name="Guo X."/>
        </authorList>
    </citation>
    <scope>NUCLEOTIDE SEQUENCE</scope>
    <source>
        <strain evidence="1">LBG001</strain>
    </source>
</reference>
<name>A0ABY4C939_9BACT</name>
<dbReference type="Proteomes" id="UP000830116">
    <property type="component" value="Chromosome"/>
</dbReference>
<evidence type="ECO:0008006" key="3">
    <source>
        <dbReference type="Google" id="ProtNLM"/>
    </source>
</evidence>
<organism evidence="1 2">
    <name type="scientific">Bdellovibrio reynosensis</name>
    <dbReference type="NCBI Taxonomy" id="2835041"/>
    <lineage>
        <taxon>Bacteria</taxon>
        <taxon>Pseudomonadati</taxon>
        <taxon>Bdellovibrionota</taxon>
        <taxon>Bdellovibrionia</taxon>
        <taxon>Bdellovibrionales</taxon>
        <taxon>Pseudobdellovibrionaceae</taxon>
        <taxon>Bdellovibrio</taxon>
    </lineage>
</organism>
<keyword evidence="2" id="KW-1185">Reference proteome</keyword>
<evidence type="ECO:0000313" key="1">
    <source>
        <dbReference type="EMBL" id="UOF01506.1"/>
    </source>
</evidence>
<proteinExistence type="predicted"/>
<dbReference type="EMBL" id="CP093442">
    <property type="protein sequence ID" value="UOF01506.1"/>
    <property type="molecule type" value="Genomic_DNA"/>
</dbReference>
<protein>
    <recommendedName>
        <fullName evidence="3">DUF4428 domain-containing protein</fullName>
    </recommendedName>
</protein>
<dbReference type="RefSeq" id="WP_243537946.1">
    <property type="nucleotide sequence ID" value="NZ_CP093442.1"/>
</dbReference>
<evidence type="ECO:0000313" key="2">
    <source>
        <dbReference type="Proteomes" id="UP000830116"/>
    </source>
</evidence>